<proteinExistence type="predicted"/>
<name>A0ABD5QD35_9EURY</name>
<dbReference type="RefSeq" id="WP_114577524.1">
    <property type="nucleotide sequence ID" value="NZ_JAIVEF010000011.1"/>
</dbReference>
<gene>
    <name evidence="2" type="ORF">ACFPFO_06940</name>
</gene>
<evidence type="ECO:0000313" key="2">
    <source>
        <dbReference type="EMBL" id="MFC4987499.1"/>
    </source>
</evidence>
<keyword evidence="3" id="KW-1185">Reference proteome</keyword>
<dbReference type="SUPFAM" id="SSF46785">
    <property type="entry name" value="Winged helix' DNA-binding domain"/>
    <property type="match status" value="1"/>
</dbReference>
<feature type="region of interest" description="Disordered" evidence="1">
    <location>
        <begin position="1"/>
        <end position="26"/>
    </location>
</feature>
<feature type="compositionally biased region" description="Acidic residues" evidence="1">
    <location>
        <begin position="141"/>
        <end position="151"/>
    </location>
</feature>
<evidence type="ECO:0000313" key="3">
    <source>
        <dbReference type="Proteomes" id="UP001595925"/>
    </source>
</evidence>
<evidence type="ECO:0000256" key="1">
    <source>
        <dbReference type="SAM" id="MobiDB-lite"/>
    </source>
</evidence>
<protein>
    <submittedName>
        <fullName evidence="2">Winged helix-turn-helix transcriptional regulator</fullName>
    </submittedName>
</protein>
<feature type="compositionally biased region" description="Acidic residues" evidence="1">
    <location>
        <begin position="159"/>
        <end position="168"/>
    </location>
</feature>
<sequence>MTPDADRDPDDGEDVEVRIVDEPEASEGEFDRRLTDLLGRLLDTETRGKVYVHVLRDPGATSEEVARGTGLYPETVRRTIADLREEGVLDRRELEGEKGRYGYTAIQPTELAGRLLGEFQEGLDALFGASDEPAVDPVTIDVEDASGSDDERDGHGGSDDEEFPAGGR</sequence>
<organism evidence="2 3">
    <name type="scientific">Saliphagus infecundisoli</name>
    <dbReference type="NCBI Taxonomy" id="1849069"/>
    <lineage>
        <taxon>Archaea</taxon>
        <taxon>Methanobacteriati</taxon>
        <taxon>Methanobacteriota</taxon>
        <taxon>Stenosarchaea group</taxon>
        <taxon>Halobacteria</taxon>
        <taxon>Halobacteriales</taxon>
        <taxon>Natrialbaceae</taxon>
        <taxon>Saliphagus</taxon>
    </lineage>
</organism>
<reference evidence="2 3" key="1">
    <citation type="journal article" date="2019" name="Int. J. Syst. Evol. Microbiol.">
        <title>The Global Catalogue of Microorganisms (GCM) 10K type strain sequencing project: providing services to taxonomists for standard genome sequencing and annotation.</title>
        <authorList>
            <consortium name="The Broad Institute Genomics Platform"/>
            <consortium name="The Broad Institute Genome Sequencing Center for Infectious Disease"/>
            <person name="Wu L."/>
            <person name="Ma J."/>
        </authorList>
    </citation>
    <scope>NUCLEOTIDE SEQUENCE [LARGE SCALE GENOMIC DNA]</scope>
    <source>
        <strain evidence="2 3">CGMCC 1.15824</strain>
    </source>
</reference>
<dbReference type="Pfam" id="PF13412">
    <property type="entry name" value="HTH_24"/>
    <property type="match status" value="1"/>
</dbReference>
<accession>A0ABD5QD35</accession>
<dbReference type="EMBL" id="JBHSJG010000026">
    <property type="protein sequence ID" value="MFC4987499.1"/>
    <property type="molecule type" value="Genomic_DNA"/>
</dbReference>
<feature type="region of interest" description="Disordered" evidence="1">
    <location>
        <begin position="128"/>
        <end position="168"/>
    </location>
</feature>
<comment type="caution">
    <text evidence="2">The sequence shown here is derived from an EMBL/GenBank/DDBJ whole genome shotgun (WGS) entry which is preliminary data.</text>
</comment>
<dbReference type="InterPro" id="IPR036390">
    <property type="entry name" value="WH_DNA-bd_sf"/>
</dbReference>
<dbReference type="Gene3D" id="1.10.10.10">
    <property type="entry name" value="Winged helix-like DNA-binding domain superfamily/Winged helix DNA-binding domain"/>
    <property type="match status" value="1"/>
</dbReference>
<dbReference type="AlphaFoldDB" id="A0ABD5QD35"/>
<dbReference type="InterPro" id="IPR036388">
    <property type="entry name" value="WH-like_DNA-bd_sf"/>
</dbReference>
<dbReference type="Proteomes" id="UP001595925">
    <property type="component" value="Unassembled WGS sequence"/>
</dbReference>